<reference evidence="2" key="1">
    <citation type="journal article" date="2019" name="Int. J. Syst. Evol. Microbiol.">
        <title>The Global Catalogue of Microorganisms (GCM) 10K type strain sequencing project: providing services to taxonomists for standard genome sequencing and annotation.</title>
        <authorList>
            <consortium name="The Broad Institute Genomics Platform"/>
            <consortium name="The Broad Institute Genome Sequencing Center for Infectious Disease"/>
            <person name="Wu L."/>
            <person name="Ma J."/>
        </authorList>
    </citation>
    <scope>NUCLEOTIDE SEQUENCE [LARGE SCALE GENOMIC DNA]</scope>
    <source>
        <strain evidence="2">CGMCC 1.8860</strain>
    </source>
</reference>
<gene>
    <name evidence="1" type="ORF">GCM10010971_41380</name>
</gene>
<sequence>MSDILKIDFQILGGAILPEVITSRLGLVPDVAMLAGGRDSVRKLPRQNTWALSSSVDSDDVLEHWNELGEKLVSVKDQIRDISRDCKIRITIAISSKGRIPSIIIPWDMAEFCGYVQADIDIDHLQW</sequence>
<proteinExistence type="predicted"/>
<accession>A0ABQ2PTS0</accession>
<dbReference type="RefSeq" id="WP_188698771.1">
    <property type="nucleotide sequence ID" value="NZ_BMLY01000013.1"/>
</dbReference>
<comment type="caution">
    <text evidence="1">The sequence shown here is derived from an EMBL/GenBank/DDBJ whole genome shotgun (WGS) entry which is preliminary data.</text>
</comment>
<evidence type="ECO:0008006" key="3">
    <source>
        <dbReference type="Google" id="ProtNLM"/>
    </source>
</evidence>
<keyword evidence="2" id="KW-1185">Reference proteome</keyword>
<name>A0ABQ2PTS0_9NEIS</name>
<evidence type="ECO:0000313" key="2">
    <source>
        <dbReference type="Proteomes" id="UP000621859"/>
    </source>
</evidence>
<dbReference type="InterPro" id="IPR025459">
    <property type="entry name" value="DUF4279"/>
</dbReference>
<organism evidence="1 2">
    <name type="scientific">Silvimonas amylolytica</name>
    <dbReference type="NCBI Taxonomy" id="449663"/>
    <lineage>
        <taxon>Bacteria</taxon>
        <taxon>Pseudomonadati</taxon>
        <taxon>Pseudomonadota</taxon>
        <taxon>Betaproteobacteria</taxon>
        <taxon>Neisseriales</taxon>
        <taxon>Chitinibacteraceae</taxon>
        <taxon>Silvimonas</taxon>
    </lineage>
</organism>
<dbReference type="EMBL" id="BMLY01000013">
    <property type="protein sequence ID" value="GGP28319.1"/>
    <property type="molecule type" value="Genomic_DNA"/>
</dbReference>
<dbReference type="Proteomes" id="UP000621859">
    <property type="component" value="Unassembled WGS sequence"/>
</dbReference>
<dbReference type="Pfam" id="PF14106">
    <property type="entry name" value="DUF4279"/>
    <property type="match status" value="1"/>
</dbReference>
<protein>
    <recommendedName>
        <fullName evidence="3">DUF4279 domain-containing protein</fullName>
    </recommendedName>
</protein>
<evidence type="ECO:0000313" key="1">
    <source>
        <dbReference type="EMBL" id="GGP28319.1"/>
    </source>
</evidence>